<dbReference type="Gene3D" id="1.10.760.10">
    <property type="entry name" value="Cytochrome c-like domain"/>
    <property type="match status" value="1"/>
</dbReference>
<evidence type="ECO:0000256" key="2">
    <source>
        <dbReference type="ARBA" id="ARBA00022617"/>
    </source>
</evidence>
<dbReference type="RefSeq" id="WP_164608725.1">
    <property type="nucleotide sequence ID" value="NZ_JAAIKE010000001.1"/>
</dbReference>
<dbReference type="InterPro" id="IPR009056">
    <property type="entry name" value="Cyt_c-like_dom"/>
</dbReference>
<dbReference type="EMBL" id="JAAIKE010000001">
    <property type="protein sequence ID" value="NEX44671.1"/>
    <property type="molecule type" value="Genomic_DNA"/>
</dbReference>
<keyword evidence="10" id="KW-1185">Reference proteome</keyword>
<evidence type="ECO:0000256" key="6">
    <source>
        <dbReference type="PROSITE-ProRule" id="PRU00433"/>
    </source>
</evidence>
<evidence type="ECO:0000313" key="9">
    <source>
        <dbReference type="EMBL" id="NEX44671.1"/>
    </source>
</evidence>
<evidence type="ECO:0000256" key="1">
    <source>
        <dbReference type="ARBA" id="ARBA00022448"/>
    </source>
</evidence>
<sequence length="157" mass="16249">MRLALTALTFASFALAAPAFAQDPTGDAAAGERVFNKCQTCHVIADADGNVLGGRNAKTGPNLYGLPGRAAGTQADFNGYGDSLVALGATGFVWDEASFAEYVADPAKFLKARLNDNGARSKMSFKLGNAKEQADVWAYIASLSPAVEGEEAPAATN</sequence>
<dbReference type="Proteomes" id="UP000481421">
    <property type="component" value="Unassembled WGS sequence"/>
</dbReference>
<keyword evidence="7" id="KW-0732">Signal</keyword>
<comment type="caution">
    <text evidence="9">The sequence shown here is derived from an EMBL/GenBank/DDBJ whole genome shotgun (WGS) entry which is preliminary data.</text>
</comment>
<evidence type="ECO:0000256" key="4">
    <source>
        <dbReference type="ARBA" id="ARBA00022982"/>
    </source>
</evidence>
<protein>
    <submittedName>
        <fullName evidence="9">Cytochrome C</fullName>
    </submittedName>
</protein>
<dbReference type="InterPro" id="IPR002327">
    <property type="entry name" value="Cyt_c_1A/1B"/>
</dbReference>
<dbReference type="SUPFAM" id="SSF46626">
    <property type="entry name" value="Cytochrome c"/>
    <property type="match status" value="1"/>
</dbReference>
<dbReference type="InterPro" id="IPR036909">
    <property type="entry name" value="Cyt_c-like_dom_sf"/>
</dbReference>
<feature type="chain" id="PRO_5025387048" evidence="7">
    <location>
        <begin position="22"/>
        <end position="157"/>
    </location>
</feature>
<feature type="domain" description="Cytochrome c" evidence="8">
    <location>
        <begin position="26"/>
        <end position="144"/>
    </location>
</feature>
<accession>A0A6B3RGZ6</accession>
<keyword evidence="3 6" id="KW-0479">Metal-binding</keyword>
<organism evidence="9 10">
    <name type="scientific">Pseudotabrizicola algicola</name>
    <dbReference type="NCBI Taxonomy" id="2709381"/>
    <lineage>
        <taxon>Bacteria</taxon>
        <taxon>Pseudomonadati</taxon>
        <taxon>Pseudomonadota</taxon>
        <taxon>Alphaproteobacteria</taxon>
        <taxon>Rhodobacterales</taxon>
        <taxon>Paracoccaceae</taxon>
        <taxon>Pseudotabrizicola</taxon>
    </lineage>
</organism>
<feature type="signal peptide" evidence="7">
    <location>
        <begin position="1"/>
        <end position="21"/>
    </location>
</feature>
<evidence type="ECO:0000313" key="10">
    <source>
        <dbReference type="Proteomes" id="UP000481421"/>
    </source>
</evidence>
<dbReference type="GO" id="GO:0020037">
    <property type="term" value="F:heme binding"/>
    <property type="evidence" value="ECO:0007669"/>
    <property type="project" value="InterPro"/>
</dbReference>
<reference evidence="9 10" key="1">
    <citation type="submission" date="2020-02" db="EMBL/GenBank/DDBJ databases">
        <title>Rhodobacter algicola sp. nov., isolated from microalga culture.</title>
        <authorList>
            <person name="Park C.-Y."/>
        </authorList>
    </citation>
    <scope>NUCLEOTIDE SEQUENCE [LARGE SCALE GENOMIC DNA]</scope>
    <source>
        <strain evidence="9 10">ETT8</strain>
    </source>
</reference>
<keyword evidence="1" id="KW-0813">Transport</keyword>
<gene>
    <name evidence="9" type="ORF">G3572_00510</name>
</gene>
<dbReference type="GO" id="GO:0046872">
    <property type="term" value="F:metal ion binding"/>
    <property type="evidence" value="ECO:0007669"/>
    <property type="project" value="UniProtKB-KW"/>
</dbReference>
<evidence type="ECO:0000256" key="7">
    <source>
        <dbReference type="SAM" id="SignalP"/>
    </source>
</evidence>
<proteinExistence type="predicted"/>
<keyword evidence="4" id="KW-0249">Electron transport</keyword>
<name>A0A6B3RGZ6_9RHOB</name>
<dbReference type="GO" id="GO:0009055">
    <property type="term" value="F:electron transfer activity"/>
    <property type="evidence" value="ECO:0007669"/>
    <property type="project" value="InterPro"/>
</dbReference>
<dbReference type="AlphaFoldDB" id="A0A6B3RGZ6"/>
<keyword evidence="2 6" id="KW-0349">Heme</keyword>
<evidence type="ECO:0000256" key="3">
    <source>
        <dbReference type="ARBA" id="ARBA00022723"/>
    </source>
</evidence>
<dbReference type="PROSITE" id="PS51007">
    <property type="entry name" value="CYTC"/>
    <property type="match status" value="1"/>
</dbReference>
<keyword evidence="5 6" id="KW-0408">Iron</keyword>
<evidence type="ECO:0000256" key="5">
    <source>
        <dbReference type="ARBA" id="ARBA00023004"/>
    </source>
</evidence>
<evidence type="ECO:0000259" key="8">
    <source>
        <dbReference type="PROSITE" id="PS51007"/>
    </source>
</evidence>
<dbReference type="PANTHER" id="PTHR11961">
    <property type="entry name" value="CYTOCHROME C"/>
    <property type="match status" value="1"/>
</dbReference>